<dbReference type="PANTHER" id="PTHR22762">
    <property type="entry name" value="ALPHA-GLUCOSIDASE"/>
    <property type="match status" value="1"/>
</dbReference>
<dbReference type="GO" id="GO:0030246">
    <property type="term" value="F:carbohydrate binding"/>
    <property type="evidence" value="ECO:0007669"/>
    <property type="project" value="InterPro"/>
</dbReference>
<dbReference type="InterPro" id="IPR017853">
    <property type="entry name" value="GH"/>
</dbReference>
<evidence type="ECO:0000313" key="6">
    <source>
        <dbReference type="Proteomes" id="UP000320386"/>
    </source>
</evidence>
<dbReference type="OrthoDB" id="176168at2"/>
<dbReference type="SUPFAM" id="SSF51011">
    <property type="entry name" value="Glycosyl hydrolase domain"/>
    <property type="match status" value="1"/>
</dbReference>
<dbReference type="GO" id="GO:0005975">
    <property type="term" value="P:carbohydrate metabolic process"/>
    <property type="evidence" value="ECO:0007669"/>
    <property type="project" value="InterPro"/>
</dbReference>
<comment type="similarity">
    <text evidence="1">Belongs to the glycosyl hydrolase 31 family.</text>
</comment>
<dbReference type="Pfam" id="PF01055">
    <property type="entry name" value="Glyco_hydro_31_2nd"/>
    <property type="match status" value="1"/>
</dbReference>
<dbReference type="CDD" id="cd14752">
    <property type="entry name" value="GH31_N"/>
    <property type="match status" value="1"/>
</dbReference>
<dbReference type="Pfam" id="PF13802">
    <property type="entry name" value="Gal_mutarotas_2"/>
    <property type="match status" value="1"/>
</dbReference>
<evidence type="ECO:0000256" key="1">
    <source>
        <dbReference type="ARBA" id="ARBA00007806"/>
    </source>
</evidence>
<protein>
    <submittedName>
        <fullName evidence="5">Alpha-xylosidase</fullName>
        <ecNumber evidence="5">3.2.1.177</ecNumber>
    </submittedName>
</protein>
<dbReference type="InterPro" id="IPR000322">
    <property type="entry name" value="Glyco_hydro_31_TIM"/>
</dbReference>
<dbReference type="GO" id="GO:0061634">
    <property type="term" value="F:alpha-D-xyloside xylohydrolase"/>
    <property type="evidence" value="ECO:0007669"/>
    <property type="project" value="UniProtKB-EC"/>
</dbReference>
<dbReference type="InterPro" id="IPR025887">
    <property type="entry name" value="Glyco_hydro_31_N_dom"/>
</dbReference>
<dbReference type="EC" id="3.2.1.177" evidence="5"/>
<dbReference type="InterPro" id="IPR013780">
    <property type="entry name" value="Glyco_hydro_b"/>
</dbReference>
<evidence type="ECO:0000259" key="3">
    <source>
        <dbReference type="Pfam" id="PF13802"/>
    </source>
</evidence>
<reference evidence="5 6" key="1">
    <citation type="submission" date="2019-02" db="EMBL/GenBank/DDBJ databases">
        <title>Deep-cultivation of Planctomycetes and their phenomic and genomic characterization uncovers novel biology.</title>
        <authorList>
            <person name="Wiegand S."/>
            <person name="Jogler M."/>
            <person name="Boedeker C."/>
            <person name="Pinto D."/>
            <person name="Vollmers J."/>
            <person name="Rivas-Marin E."/>
            <person name="Kohn T."/>
            <person name="Peeters S.H."/>
            <person name="Heuer A."/>
            <person name="Rast P."/>
            <person name="Oberbeckmann S."/>
            <person name="Bunk B."/>
            <person name="Jeske O."/>
            <person name="Meyerdierks A."/>
            <person name="Storesund J.E."/>
            <person name="Kallscheuer N."/>
            <person name="Luecker S."/>
            <person name="Lage O.M."/>
            <person name="Pohl T."/>
            <person name="Merkel B.J."/>
            <person name="Hornburger P."/>
            <person name="Mueller R.-W."/>
            <person name="Bruemmer F."/>
            <person name="Labrenz M."/>
            <person name="Spormann A.M."/>
            <person name="Op den Camp H."/>
            <person name="Overmann J."/>
            <person name="Amann R."/>
            <person name="Jetten M.S.M."/>
            <person name="Mascher T."/>
            <person name="Medema M.H."/>
            <person name="Devos D.P."/>
            <person name="Kaster A.-K."/>
            <person name="Ovreas L."/>
            <person name="Rohde M."/>
            <person name="Galperin M.Y."/>
            <person name="Jogler C."/>
        </authorList>
    </citation>
    <scope>NUCLEOTIDE SEQUENCE [LARGE SCALE GENOMIC DNA]</scope>
    <source>
        <strain evidence="5 6">Pan265</strain>
    </source>
</reference>
<dbReference type="Proteomes" id="UP000320386">
    <property type="component" value="Chromosome"/>
</dbReference>
<name>A0A518BU48_9BACT</name>
<dbReference type="SUPFAM" id="SSF51445">
    <property type="entry name" value="(Trans)glycosidases"/>
    <property type="match status" value="1"/>
</dbReference>
<dbReference type="Pfam" id="PF21365">
    <property type="entry name" value="Glyco_hydro_31_3rd"/>
    <property type="match status" value="1"/>
</dbReference>
<sequence length="1208" mass="132580">MKLTISIFMIVIYAFISPVVVNAQDDAQHFAVTRDGITIRISTVDDELSNMIRIHLEEGAEITQPSATRISRQVSPGIAASFDPRDQLLTLRSEGAPAWRVRFSKLGSYGRASVPGLEIAWQAGRDEALYGFGERFDSLNLAGHRVEMWIVDAPGQGGEGSDSYYVSPVVYASGGYSFLADDNPEGHFDLNRLGDGWNRYCRAGTSASFVVGFAETIPQLIADRTRMIGGLEPAPDWAYQPWISKNSYETQDEAEAAMDGMRERDLPFGVIVLEAWKGRSESGSFNRFSQERWPDPKGFLDRCAREGVRVVLWQVPILHPSSPWFTKAAEQGLLVRDPGGGVSLREEWLAGFGNVDFLKPEGVDLWKEMLRPVVRMGISGFKADDGEAIKPDDRLGHEDTPGWQAHNAYSTAYNRATYDVLREEGVDGMLWSRSGSLGIEKAPGLWAGDQGAEWSQLCRLITAGLSSSLSGMPYWGHDIGGYYGTATPELYIRWLQLGALSPFMQFHGIDPREPWHFGPEAVDAYRRLAHLRLCLMPTLLELGAEAAETGMPIMRPMFFAGTPHPDARLATQYMLGPDLLVAPVMEQGATQRAVTFPPGQWLHAQQPLVFTGPGTFNVPLALDQPPLFLRQGAKLTVRSVRGQPFGTWHADAPIRDLHVSPSSLWGSVPELGDLDAPASGNLVGRPVVIGFESSVEPSRFSLRWWAENQPDVVHDGVVSKSGDRLIADLTPTHPGTLSGQRQVYVLSYDGTVLLRGSVNWSDMLALEIRDPVGEVVTSGDHQLRATLMNRTGDPLALELSIAAPSEVRVQEPRRRMRLQARESREITWGMEINEAGGVIGDSRVTLSVEGPGGWNTSGEAVLVRSPQWIIAGPFPAESKSAAFAATHPPQWEPSASARFATPDGPVRWERVDPLIIAATNGLDFSALLGERHNTAAYAQAFVHSDRERLVELRLGSDDTLTVWVNGENVFAESFDRPALPDQNILPVQLREGVNRIVIKVAQGQGGWGLVARITATDGRPATGLRDALSRPQAFASDRVAASTRPLVTPRLDWEVIGPFAIGTINEVRGISEIEQAIVGRRSLPESIRGQRWQRLPGSDKGSWIDLKRLTESGDRIAYARTRLTLREPTRVALIGGSDDGMVVWLDGRKVVDAERPRAYTPGEDRVTLDLAAGVHELVTRISQGGGDWGFTLEAWDLNASPPRPIGHQ</sequence>
<keyword evidence="5" id="KW-0326">Glycosidase</keyword>
<dbReference type="Gene3D" id="2.60.40.1180">
    <property type="entry name" value="Golgi alpha-mannosidase II"/>
    <property type="match status" value="1"/>
</dbReference>
<dbReference type="RefSeq" id="WP_145444638.1">
    <property type="nucleotide sequence ID" value="NZ_CP036280.1"/>
</dbReference>
<dbReference type="InterPro" id="IPR011013">
    <property type="entry name" value="Gal_mutarotase_sf_dom"/>
</dbReference>
<feature type="domain" description="Glycoside hydrolase family 31 TIM barrel" evidence="2">
    <location>
        <begin position="235"/>
        <end position="540"/>
    </location>
</feature>
<proteinExistence type="inferred from homology"/>
<dbReference type="PANTHER" id="PTHR22762:SF144">
    <property type="entry name" value="ALPHA-XYLOSIDASE"/>
    <property type="match status" value="1"/>
</dbReference>
<keyword evidence="6" id="KW-1185">Reference proteome</keyword>
<accession>A0A518BU48</accession>
<dbReference type="SUPFAM" id="SSF74650">
    <property type="entry name" value="Galactose mutarotase-like"/>
    <property type="match status" value="1"/>
</dbReference>
<gene>
    <name evidence="5" type="primary">yicI_1</name>
    <name evidence="5" type="ORF">Pan265_03230</name>
</gene>
<evidence type="ECO:0000259" key="4">
    <source>
        <dbReference type="Pfam" id="PF21365"/>
    </source>
</evidence>
<keyword evidence="5" id="KW-0378">Hydrolase</keyword>
<evidence type="ECO:0000313" key="5">
    <source>
        <dbReference type="EMBL" id="QDU70495.1"/>
    </source>
</evidence>
<organism evidence="5 6">
    <name type="scientific">Mucisphaera calidilacus</name>
    <dbReference type="NCBI Taxonomy" id="2527982"/>
    <lineage>
        <taxon>Bacteria</taxon>
        <taxon>Pseudomonadati</taxon>
        <taxon>Planctomycetota</taxon>
        <taxon>Phycisphaerae</taxon>
        <taxon>Phycisphaerales</taxon>
        <taxon>Phycisphaeraceae</taxon>
        <taxon>Mucisphaera</taxon>
    </lineage>
</organism>
<dbReference type="KEGG" id="mcad:Pan265_03230"/>
<dbReference type="AlphaFoldDB" id="A0A518BU48"/>
<dbReference type="Gene3D" id="3.20.20.80">
    <property type="entry name" value="Glycosidases"/>
    <property type="match status" value="1"/>
</dbReference>
<dbReference type="Gene3D" id="2.60.40.1760">
    <property type="entry name" value="glycosyl hydrolase (family 31)"/>
    <property type="match status" value="1"/>
</dbReference>
<dbReference type="EMBL" id="CP036280">
    <property type="protein sequence ID" value="QDU70495.1"/>
    <property type="molecule type" value="Genomic_DNA"/>
</dbReference>
<feature type="domain" description="Glycosyl hydrolase family 31 C-terminal" evidence="4">
    <location>
        <begin position="550"/>
        <end position="633"/>
    </location>
</feature>
<evidence type="ECO:0000259" key="2">
    <source>
        <dbReference type="Pfam" id="PF01055"/>
    </source>
</evidence>
<feature type="domain" description="Glycoside hydrolase family 31 N-terminal" evidence="3">
    <location>
        <begin position="122"/>
        <end position="189"/>
    </location>
</feature>
<dbReference type="InterPro" id="IPR048395">
    <property type="entry name" value="Glyco_hydro_31_C"/>
</dbReference>